<keyword evidence="4" id="KW-1185">Reference proteome</keyword>
<dbReference type="Proteomes" id="UP000812440">
    <property type="component" value="Chromosome 8_10"/>
</dbReference>
<comment type="caution">
    <text evidence="3">The sequence shown here is derived from an EMBL/GenBank/DDBJ whole genome shotgun (WGS) entry which is preliminary data.</text>
</comment>
<name>A0A8T2JXT2_9PIPI</name>
<evidence type="ECO:0000256" key="2">
    <source>
        <dbReference type="SAM" id="SignalP"/>
    </source>
</evidence>
<feature type="signal peptide" evidence="2">
    <location>
        <begin position="1"/>
        <end position="20"/>
    </location>
</feature>
<accession>A0A8T2JXT2</accession>
<gene>
    <name evidence="3" type="ORF">GDO86_014578</name>
</gene>
<proteinExistence type="predicted"/>
<dbReference type="AlphaFoldDB" id="A0A8T2JXT2"/>
<feature type="chain" id="PRO_5035857547" evidence="2">
    <location>
        <begin position="21"/>
        <end position="73"/>
    </location>
</feature>
<reference evidence="3" key="1">
    <citation type="thesis" date="2020" institute="ProQuest LLC" country="789 East Eisenhower Parkway, Ann Arbor, MI, USA">
        <title>Comparative Genomics and Chromosome Evolution.</title>
        <authorList>
            <person name="Mudd A.B."/>
        </authorList>
    </citation>
    <scope>NUCLEOTIDE SEQUENCE</scope>
    <source>
        <strain evidence="3">Female2</strain>
        <tissue evidence="3">Blood</tissue>
    </source>
</reference>
<protein>
    <submittedName>
        <fullName evidence="3">Uncharacterized protein</fullName>
    </submittedName>
</protein>
<sequence length="73" mass="7863">MELGVLILLGTLLTSNTGFALVVPDRTCRMKLLNQLLREKQERNRGEKEPLQPVASLPLGPDSPGSQGTPIPG</sequence>
<feature type="compositionally biased region" description="Polar residues" evidence="1">
    <location>
        <begin position="64"/>
        <end position="73"/>
    </location>
</feature>
<evidence type="ECO:0000313" key="3">
    <source>
        <dbReference type="EMBL" id="KAG8447166.1"/>
    </source>
</evidence>
<feature type="region of interest" description="Disordered" evidence="1">
    <location>
        <begin position="38"/>
        <end position="73"/>
    </location>
</feature>
<organism evidence="3 4">
    <name type="scientific">Hymenochirus boettgeri</name>
    <name type="common">Congo dwarf clawed frog</name>
    <dbReference type="NCBI Taxonomy" id="247094"/>
    <lineage>
        <taxon>Eukaryota</taxon>
        <taxon>Metazoa</taxon>
        <taxon>Chordata</taxon>
        <taxon>Craniata</taxon>
        <taxon>Vertebrata</taxon>
        <taxon>Euteleostomi</taxon>
        <taxon>Amphibia</taxon>
        <taxon>Batrachia</taxon>
        <taxon>Anura</taxon>
        <taxon>Pipoidea</taxon>
        <taxon>Pipidae</taxon>
        <taxon>Pipinae</taxon>
        <taxon>Hymenochirus</taxon>
    </lineage>
</organism>
<evidence type="ECO:0000313" key="4">
    <source>
        <dbReference type="Proteomes" id="UP000812440"/>
    </source>
</evidence>
<keyword evidence="2" id="KW-0732">Signal</keyword>
<evidence type="ECO:0000256" key="1">
    <source>
        <dbReference type="SAM" id="MobiDB-lite"/>
    </source>
</evidence>
<feature type="compositionally biased region" description="Basic and acidic residues" evidence="1">
    <location>
        <begin position="38"/>
        <end position="50"/>
    </location>
</feature>
<dbReference type="EMBL" id="JAACNH010000003">
    <property type="protein sequence ID" value="KAG8447166.1"/>
    <property type="molecule type" value="Genomic_DNA"/>
</dbReference>